<dbReference type="InParanoid" id="G2YU92"/>
<name>G2YU92_BOTF4</name>
<sequence length="69" mass="7570">MAGTAAQTRDTSHMVLFDVIPETAALRTVDLYEKAWGQTLIASKSHSIPNYQSLLSPHLSEEKSAVELL</sequence>
<organism evidence="1 2">
    <name type="scientific">Botryotinia fuckeliana (strain T4)</name>
    <name type="common">Noble rot fungus</name>
    <name type="synonym">Botrytis cinerea</name>
    <dbReference type="NCBI Taxonomy" id="999810"/>
    <lineage>
        <taxon>Eukaryota</taxon>
        <taxon>Fungi</taxon>
        <taxon>Dikarya</taxon>
        <taxon>Ascomycota</taxon>
        <taxon>Pezizomycotina</taxon>
        <taxon>Leotiomycetes</taxon>
        <taxon>Helotiales</taxon>
        <taxon>Sclerotiniaceae</taxon>
        <taxon>Botrytis</taxon>
    </lineage>
</organism>
<evidence type="ECO:0000313" key="2">
    <source>
        <dbReference type="Proteomes" id="UP000008177"/>
    </source>
</evidence>
<reference evidence="2" key="1">
    <citation type="journal article" date="2011" name="PLoS Genet.">
        <title>Genomic analysis of the necrotrophic fungal pathogens Sclerotinia sclerotiorum and Botrytis cinerea.</title>
        <authorList>
            <person name="Amselem J."/>
            <person name="Cuomo C.A."/>
            <person name="van Kan J.A."/>
            <person name="Viaud M."/>
            <person name="Benito E.P."/>
            <person name="Couloux A."/>
            <person name="Coutinho P.M."/>
            <person name="de Vries R.P."/>
            <person name="Dyer P.S."/>
            <person name="Fillinger S."/>
            <person name="Fournier E."/>
            <person name="Gout L."/>
            <person name="Hahn M."/>
            <person name="Kohn L."/>
            <person name="Lapalu N."/>
            <person name="Plummer K.M."/>
            <person name="Pradier J.M."/>
            <person name="Quevillon E."/>
            <person name="Sharon A."/>
            <person name="Simon A."/>
            <person name="ten Have A."/>
            <person name="Tudzynski B."/>
            <person name="Tudzynski P."/>
            <person name="Wincker P."/>
            <person name="Andrew M."/>
            <person name="Anthouard V."/>
            <person name="Beever R.E."/>
            <person name="Beffa R."/>
            <person name="Benoit I."/>
            <person name="Bouzid O."/>
            <person name="Brault B."/>
            <person name="Chen Z."/>
            <person name="Choquer M."/>
            <person name="Collemare J."/>
            <person name="Cotton P."/>
            <person name="Danchin E.G."/>
            <person name="Da Silva C."/>
            <person name="Gautier A."/>
            <person name="Giraud C."/>
            <person name="Giraud T."/>
            <person name="Gonzalez C."/>
            <person name="Grossetete S."/>
            <person name="Guldener U."/>
            <person name="Henrissat B."/>
            <person name="Howlett B.J."/>
            <person name="Kodira C."/>
            <person name="Kretschmer M."/>
            <person name="Lappartient A."/>
            <person name="Leroch M."/>
            <person name="Levis C."/>
            <person name="Mauceli E."/>
            <person name="Neuveglise C."/>
            <person name="Oeser B."/>
            <person name="Pearson M."/>
            <person name="Poulain J."/>
            <person name="Poussereau N."/>
            <person name="Quesneville H."/>
            <person name="Rascle C."/>
            <person name="Schumacher J."/>
            <person name="Segurens B."/>
            <person name="Sexton A."/>
            <person name="Silva E."/>
            <person name="Sirven C."/>
            <person name="Soanes D.M."/>
            <person name="Talbot N.J."/>
            <person name="Templeton M."/>
            <person name="Yandava C."/>
            <person name="Yarden O."/>
            <person name="Zeng Q."/>
            <person name="Rollins J.A."/>
            <person name="Lebrun M.H."/>
            <person name="Dickman M."/>
        </authorList>
    </citation>
    <scope>NUCLEOTIDE SEQUENCE [LARGE SCALE GENOMIC DNA]</scope>
    <source>
        <strain evidence="2">T4</strain>
    </source>
</reference>
<dbReference type="EMBL" id="FQ790353">
    <property type="protein sequence ID" value="CCD55190.1"/>
    <property type="molecule type" value="Genomic_DNA"/>
</dbReference>
<dbReference type="HOGENOM" id="CLU_2775681_0_0_1"/>
<evidence type="ECO:0000313" key="1">
    <source>
        <dbReference type="EMBL" id="CCD55190.1"/>
    </source>
</evidence>
<dbReference type="AlphaFoldDB" id="G2YU92"/>
<accession>G2YU92</accession>
<dbReference type="Proteomes" id="UP000008177">
    <property type="component" value="Unplaced contigs"/>
</dbReference>
<protein>
    <submittedName>
        <fullName evidence="1">Uncharacterized protein</fullName>
    </submittedName>
</protein>
<proteinExistence type="predicted"/>
<gene>
    <name evidence="1" type="ORF">BofuT4_uP160110.1</name>
</gene>